<accession>A0A6J6WVK9</accession>
<name>A0A6J6WVK9_9ZZZZ</name>
<feature type="transmembrane region" description="Helical" evidence="1">
    <location>
        <begin position="43"/>
        <end position="60"/>
    </location>
</feature>
<dbReference type="AlphaFoldDB" id="A0A6J6WVK9"/>
<gene>
    <name evidence="3" type="ORF">UFOPK2958_01018</name>
</gene>
<dbReference type="EMBL" id="CAFAAB010000119">
    <property type="protein sequence ID" value="CAB4788970.1"/>
    <property type="molecule type" value="Genomic_DNA"/>
</dbReference>
<dbReference type="PANTHER" id="PTHR12879:SF8">
    <property type="entry name" value="SPHINGOLIPID DELTA(4)-DESATURASE DES1"/>
    <property type="match status" value="1"/>
</dbReference>
<dbReference type="InterPro" id="IPR005804">
    <property type="entry name" value="FA_desaturase_dom"/>
</dbReference>
<keyword evidence="1" id="KW-0472">Membrane</keyword>
<evidence type="ECO:0000256" key="1">
    <source>
        <dbReference type="SAM" id="Phobius"/>
    </source>
</evidence>
<protein>
    <submittedName>
        <fullName evidence="3">Unannotated protein</fullName>
    </submittedName>
</protein>
<dbReference type="GO" id="GO:0016020">
    <property type="term" value="C:membrane"/>
    <property type="evidence" value="ECO:0007669"/>
    <property type="project" value="GOC"/>
</dbReference>
<reference evidence="3" key="1">
    <citation type="submission" date="2020-05" db="EMBL/GenBank/DDBJ databases">
        <authorList>
            <person name="Chiriac C."/>
            <person name="Salcher M."/>
            <person name="Ghai R."/>
            <person name="Kavagutti S V."/>
        </authorList>
    </citation>
    <scope>NUCLEOTIDE SEQUENCE</scope>
</reference>
<feature type="transmembrane region" description="Helical" evidence="1">
    <location>
        <begin position="66"/>
        <end position="87"/>
    </location>
</feature>
<evidence type="ECO:0000259" key="2">
    <source>
        <dbReference type="Pfam" id="PF00487"/>
    </source>
</evidence>
<dbReference type="PANTHER" id="PTHR12879">
    <property type="entry name" value="SPHINGOLIPID DELTA 4 DESATURASE/C-4 HYDROXYLASE PROTEIN DES2"/>
    <property type="match status" value="1"/>
</dbReference>
<organism evidence="3">
    <name type="scientific">freshwater metagenome</name>
    <dbReference type="NCBI Taxonomy" id="449393"/>
    <lineage>
        <taxon>unclassified sequences</taxon>
        <taxon>metagenomes</taxon>
        <taxon>ecological metagenomes</taxon>
    </lineage>
</organism>
<keyword evidence="1" id="KW-0812">Transmembrane</keyword>
<evidence type="ECO:0000313" key="3">
    <source>
        <dbReference type="EMBL" id="CAB4788970.1"/>
    </source>
</evidence>
<feature type="domain" description="Fatty acid desaturase" evidence="2">
    <location>
        <begin position="65"/>
        <end position="291"/>
    </location>
</feature>
<sequence length="317" mass="36453">MLTTLVPQIEDLTEVLPSERLLVNGVAIPELRAEFRRISTWRNVRAVTLAWTWLLGLTYLGTHGGWLIGIACFIAMGPIHVRFAILMHEAAHKLLFRKKWANDWIGKWLVAYPAFVPIGLYRRSHFAHHREEFGPDEPDIAFYRGYPCEPRDLRRRLLRDAVGISGWKNFVVLLKALTKPASRPLASAILGAQLAMAVGLALLTGRWWSYLVFWWLPWMTQWRVLNRLRAIAEHGGMSRSDDRRLTTHNVKQSLLARMWLVPFNTGWHLAHHVDMGVPWHNLPAYHAELMSAGYVNEEITFKNYTALWRAATALPAN</sequence>
<feature type="transmembrane region" description="Helical" evidence="1">
    <location>
        <begin position="185"/>
        <end position="202"/>
    </location>
</feature>
<dbReference type="GO" id="GO:0046513">
    <property type="term" value="P:ceramide biosynthetic process"/>
    <property type="evidence" value="ECO:0007669"/>
    <property type="project" value="TreeGrafter"/>
</dbReference>
<dbReference type="Pfam" id="PF00487">
    <property type="entry name" value="FA_desaturase"/>
    <property type="match status" value="1"/>
</dbReference>
<proteinExistence type="predicted"/>
<keyword evidence="1" id="KW-1133">Transmembrane helix</keyword>
<dbReference type="GO" id="GO:0042284">
    <property type="term" value="F:sphingolipid delta-4 desaturase activity"/>
    <property type="evidence" value="ECO:0007669"/>
    <property type="project" value="TreeGrafter"/>
</dbReference>